<dbReference type="SMART" id="SM00184">
    <property type="entry name" value="RING"/>
    <property type="match status" value="1"/>
</dbReference>
<dbReference type="PROSITE" id="PS50089">
    <property type="entry name" value="ZF_RING_2"/>
    <property type="match status" value="1"/>
</dbReference>
<keyword evidence="8" id="KW-0833">Ubl conjugation pathway</keyword>
<feature type="transmembrane region" description="Helical" evidence="13">
    <location>
        <begin position="174"/>
        <end position="195"/>
    </location>
</feature>
<evidence type="ECO:0000313" key="16">
    <source>
        <dbReference type="Proteomes" id="UP001189429"/>
    </source>
</evidence>
<comment type="catalytic activity">
    <reaction evidence="1">
        <text>S-ubiquitinyl-[E2 ubiquitin-conjugating enzyme]-L-cysteine + [acceptor protein]-L-lysine = [E2 ubiquitin-conjugating enzyme]-L-cysteine + N(6)-ubiquitinyl-[acceptor protein]-L-lysine.</text>
        <dbReference type="EC" id="2.3.2.27"/>
    </reaction>
</comment>
<dbReference type="EMBL" id="CAUYUJ010002447">
    <property type="protein sequence ID" value="CAK0800812.1"/>
    <property type="molecule type" value="Genomic_DNA"/>
</dbReference>
<keyword evidence="6" id="KW-0479">Metal-binding</keyword>
<feature type="transmembrane region" description="Helical" evidence="13">
    <location>
        <begin position="61"/>
        <end position="83"/>
    </location>
</feature>
<organism evidence="15 16">
    <name type="scientific">Prorocentrum cordatum</name>
    <dbReference type="NCBI Taxonomy" id="2364126"/>
    <lineage>
        <taxon>Eukaryota</taxon>
        <taxon>Sar</taxon>
        <taxon>Alveolata</taxon>
        <taxon>Dinophyceae</taxon>
        <taxon>Prorocentrales</taxon>
        <taxon>Prorocentraceae</taxon>
        <taxon>Prorocentrum</taxon>
    </lineage>
</organism>
<dbReference type="Gene3D" id="3.30.40.10">
    <property type="entry name" value="Zinc/RING finger domain, C3HC4 (zinc finger)"/>
    <property type="match status" value="1"/>
</dbReference>
<evidence type="ECO:0000259" key="14">
    <source>
        <dbReference type="PROSITE" id="PS50089"/>
    </source>
</evidence>
<dbReference type="PANTHER" id="PTHR45977:SF4">
    <property type="entry name" value="RING-TYPE DOMAIN-CONTAINING PROTEIN"/>
    <property type="match status" value="1"/>
</dbReference>
<dbReference type="EC" id="2.3.2.27" evidence="3"/>
<evidence type="ECO:0000313" key="15">
    <source>
        <dbReference type="EMBL" id="CAK0800812.1"/>
    </source>
</evidence>
<evidence type="ECO:0000256" key="10">
    <source>
        <dbReference type="ARBA" id="ARBA00022989"/>
    </source>
</evidence>
<dbReference type="Pfam" id="PF13639">
    <property type="entry name" value="zf-RING_2"/>
    <property type="match status" value="1"/>
</dbReference>
<dbReference type="Proteomes" id="UP001189429">
    <property type="component" value="Unassembled WGS sequence"/>
</dbReference>
<evidence type="ECO:0000256" key="13">
    <source>
        <dbReference type="SAM" id="Phobius"/>
    </source>
</evidence>
<feature type="domain" description="RING-type" evidence="14">
    <location>
        <begin position="243"/>
        <end position="283"/>
    </location>
</feature>
<proteinExistence type="predicted"/>
<keyword evidence="9" id="KW-0862">Zinc</keyword>
<reference evidence="15" key="1">
    <citation type="submission" date="2023-10" db="EMBL/GenBank/DDBJ databases">
        <authorList>
            <person name="Chen Y."/>
            <person name="Shah S."/>
            <person name="Dougan E. K."/>
            <person name="Thang M."/>
            <person name="Chan C."/>
        </authorList>
    </citation>
    <scope>NUCLEOTIDE SEQUENCE [LARGE SCALE GENOMIC DNA]</scope>
</reference>
<evidence type="ECO:0000256" key="12">
    <source>
        <dbReference type="PROSITE-ProRule" id="PRU00175"/>
    </source>
</evidence>
<comment type="subcellular location">
    <subcellularLocation>
        <location evidence="2">Membrane</location>
        <topology evidence="2">Multi-pass membrane protein</topology>
    </subcellularLocation>
</comment>
<keyword evidence="7 12" id="KW-0863">Zinc-finger</keyword>
<keyword evidence="11 13" id="KW-0472">Membrane</keyword>
<accession>A0ABN9Q521</accession>
<evidence type="ECO:0000256" key="5">
    <source>
        <dbReference type="ARBA" id="ARBA00022692"/>
    </source>
</evidence>
<evidence type="ECO:0000256" key="11">
    <source>
        <dbReference type="ARBA" id="ARBA00023136"/>
    </source>
</evidence>
<evidence type="ECO:0000256" key="2">
    <source>
        <dbReference type="ARBA" id="ARBA00004141"/>
    </source>
</evidence>
<dbReference type="SUPFAM" id="SSF57850">
    <property type="entry name" value="RING/U-box"/>
    <property type="match status" value="1"/>
</dbReference>
<dbReference type="PANTHER" id="PTHR45977">
    <property type="entry name" value="TARGET OF ERK KINASE MPK-1"/>
    <property type="match status" value="1"/>
</dbReference>
<name>A0ABN9Q521_9DINO</name>
<evidence type="ECO:0000256" key="3">
    <source>
        <dbReference type="ARBA" id="ARBA00012483"/>
    </source>
</evidence>
<keyword evidence="5 13" id="KW-0812">Transmembrane</keyword>
<evidence type="ECO:0000256" key="1">
    <source>
        <dbReference type="ARBA" id="ARBA00000900"/>
    </source>
</evidence>
<sequence>MASGLDGSGLAEALGDMNPFQAPARAIQEFFGEGDANNDPILDMAHRDPAMASRFLKATMLMGGLTSAFAFVVSVVMLCMYWVPWGHCDRPLRWWLLLNCLMQSLQVPLRLVCFESLRIAELAQRDISGAINDLAGSASWQFSKLTSLLTYFWLILGVVWIINADGCSECPYLLITTASMLGMSSLRIFTAFAGFRAFFTYDAAGGGEAPKVAPAQPAQIRALKLIRFIKDGQVESSQQGPTCAVCLAEYCDRDELRELPCGHRFHKNCADTWLAKSKRCPLCMGAIDAVKYRVWCPCHKRKSYHGHRD</sequence>
<gene>
    <name evidence="15" type="ORF">PCOR1329_LOCUS8859</name>
</gene>
<dbReference type="InterPro" id="IPR013083">
    <property type="entry name" value="Znf_RING/FYVE/PHD"/>
</dbReference>
<feature type="transmembrane region" description="Helical" evidence="13">
    <location>
        <begin position="145"/>
        <end position="162"/>
    </location>
</feature>
<dbReference type="InterPro" id="IPR001841">
    <property type="entry name" value="Znf_RING"/>
</dbReference>
<keyword evidence="16" id="KW-1185">Reference proteome</keyword>
<evidence type="ECO:0000256" key="8">
    <source>
        <dbReference type="ARBA" id="ARBA00022786"/>
    </source>
</evidence>
<evidence type="ECO:0000256" key="7">
    <source>
        <dbReference type="ARBA" id="ARBA00022771"/>
    </source>
</evidence>
<dbReference type="CDD" id="cd16454">
    <property type="entry name" value="RING-H2_PA-TM-RING"/>
    <property type="match status" value="1"/>
</dbReference>
<keyword evidence="4" id="KW-0808">Transferase</keyword>
<keyword evidence="10 13" id="KW-1133">Transmembrane helix</keyword>
<evidence type="ECO:0000256" key="9">
    <source>
        <dbReference type="ARBA" id="ARBA00022833"/>
    </source>
</evidence>
<protein>
    <recommendedName>
        <fullName evidence="3">RING-type E3 ubiquitin transferase</fullName>
        <ecNumber evidence="3">2.3.2.27</ecNumber>
    </recommendedName>
</protein>
<evidence type="ECO:0000256" key="4">
    <source>
        <dbReference type="ARBA" id="ARBA00022679"/>
    </source>
</evidence>
<evidence type="ECO:0000256" key="6">
    <source>
        <dbReference type="ARBA" id="ARBA00022723"/>
    </source>
</evidence>
<comment type="caution">
    <text evidence="15">The sequence shown here is derived from an EMBL/GenBank/DDBJ whole genome shotgun (WGS) entry which is preliminary data.</text>
</comment>